<evidence type="ECO:0000256" key="3">
    <source>
        <dbReference type="ARBA" id="ARBA00022516"/>
    </source>
</evidence>
<feature type="transmembrane region" description="Helical" evidence="12">
    <location>
        <begin position="222"/>
        <end position="239"/>
    </location>
</feature>
<evidence type="ECO:0000256" key="10">
    <source>
        <dbReference type="ARBA" id="ARBA00023264"/>
    </source>
</evidence>
<evidence type="ECO:0000256" key="7">
    <source>
        <dbReference type="ARBA" id="ARBA00023098"/>
    </source>
</evidence>
<evidence type="ECO:0000256" key="1">
    <source>
        <dbReference type="ARBA" id="ARBA00004141"/>
    </source>
</evidence>
<dbReference type="PANTHER" id="PTHR14269:SF61">
    <property type="entry name" value="CDP-DIACYLGLYCEROL--SERINE O-PHOSPHATIDYLTRANSFERASE"/>
    <property type="match status" value="1"/>
</dbReference>
<keyword evidence="6 12" id="KW-1133">Transmembrane helix</keyword>
<keyword evidence="3" id="KW-0444">Lipid biosynthesis</keyword>
<dbReference type="Pfam" id="PF01066">
    <property type="entry name" value="CDP-OH_P_transf"/>
    <property type="match status" value="1"/>
</dbReference>
<dbReference type="Proteomes" id="UP000285310">
    <property type="component" value="Unassembled WGS sequence"/>
</dbReference>
<dbReference type="AlphaFoldDB" id="A0A423PU16"/>
<name>A0A423PU16_9GAMM</name>
<feature type="transmembrane region" description="Helical" evidence="12">
    <location>
        <begin position="245"/>
        <end position="263"/>
    </location>
</feature>
<feature type="transmembrane region" description="Helical" evidence="12">
    <location>
        <begin position="128"/>
        <end position="147"/>
    </location>
</feature>
<keyword evidence="5 12" id="KW-0812">Transmembrane</keyword>
<evidence type="ECO:0000256" key="6">
    <source>
        <dbReference type="ARBA" id="ARBA00022989"/>
    </source>
</evidence>
<feature type="transmembrane region" description="Helical" evidence="12">
    <location>
        <begin position="32"/>
        <end position="53"/>
    </location>
</feature>
<dbReference type="GO" id="GO:0016780">
    <property type="term" value="F:phosphotransferase activity, for other substituted phosphate groups"/>
    <property type="evidence" value="ECO:0007669"/>
    <property type="project" value="InterPro"/>
</dbReference>
<evidence type="ECO:0000313" key="14">
    <source>
        <dbReference type="Proteomes" id="UP000285310"/>
    </source>
</evidence>
<evidence type="ECO:0000256" key="12">
    <source>
        <dbReference type="SAM" id="Phobius"/>
    </source>
</evidence>
<dbReference type="PROSITE" id="PS00379">
    <property type="entry name" value="CDP_ALCOHOL_P_TRANSF"/>
    <property type="match status" value="1"/>
</dbReference>
<dbReference type="InterPro" id="IPR000462">
    <property type="entry name" value="CDP-OH_P_trans"/>
</dbReference>
<feature type="transmembrane region" description="Helical" evidence="12">
    <location>
        <begin position="186"/>
        <end position="210"/>
    </location>
</feature>
<evidence type="ECO:0000256" key="2">
    <source>
        <dbReference type="ARBA" id="ARBA00010441"/>
    </source>
</evidence>
<dbReference type="InterPro" id="IPR050324">
    <property type="entry name" value="CDP-alcohol_PTase-I"/>
</dbReference>
<evidence type="ECO:0000256" key="4">
    <source>
        <dbReference type="ARBA" id="ARBA00022679"/>
    </source>
</evidence>
<dbReference type="InterPro" id="IPR043130">
    <property type="entry name" value="CDP-OH_PTrfase_TM_dom"/>
</dbReference>
<keyword evidence="4 11" id="KW-0808">Transferase</keyword>
<dbReference type="GO" id="GO:0016020">
    <property type="term" value="C:membrane"/>
    <property type="evidence" value="ECO:0007669"/>
    <property type="project" value="UniProtKB-SubCell"/>
</dbReference>
<evidence type="ECO:0000313" key="13">
    <source>
        <dbReference type="EMBL" id="ROO29110.1"/>
    </source>
</evidence>
<comment type="caution">
    <text evidence="13">The sequence shown here is derived from an EMBL/GenBank/DDBJ whole genome shotgun (WGS) entry which is preliminary data.</text>
</comment>
<organism evidence="13 14">
    <name type="scientific">Salinisphaera japonica YTM-1</name>
    <dbReference type="NCBI Taxonomy" id="1209778"/>
    <lineage>
        <taxon>Bacteria</taxon>
        <taxon>Pseudomonadati</taxon>
        <taxon>Pseudomonadota</taxon>
        <taxon>Gammaproteobacteria</taxon>
        <taxon>Salinisphaerales</taxon>
        <taxon>Salinisphaeraceae</taxon>
        <taxon>Salinisphaera</taxon>
    </lineage>
</organism>
<keyword evidence="10" id="KW-1208">Phospholipid metabolism</keyword>
<feature type="transmembrane region" description="Helical" evidence="12">
    <location>
        <begin position="59"/>
        <end position="75"/>
    </location>
</feature>
<evidence type="ECO:0000256" key="5">
    <source>
        <dbReference type="ARBA" id="ARBA00022692"/>
    </source>
</evidence>
<comment type="subcellular location">
    <subcellularLocation>
        <location evidence="1">Membrane</location>
        <topology evidence="1">Multi-pass membrane protein</topology>
    </subcellularLocation>
</comment>
<reference evidence="13 14" key="1">
    <citation type="submission" date="2013-10" db="EMBL/GenBank/DDBJ databases">
        <title>Salinisphaera japonica YTM-1 Genome Sequencing.</title>
        <authorList>
            <person name="Lai Q."/>
            <person name="Li C."/>
            <person name="Shao Z."/>
        </authorList>
    </citation>
    <scope>NUCLEOTIDE SEQUENCE [LARGE SCALE GENOMIC DNA]</scope>
    <source>
        <strain evidence="13 14">YTM-1</strain>
    </source>
</reference>
<gene>
    <name evidence="13" type="ORF">SAJA_06870</name>
</gene>
<proteinExistence type="inferred from homology"/>
<evidence type="ECO:0000256" key="9">
    <source>
        <dbReference type="ARBA" id="ARBA00023209"/>
    </source>
</evidence>
<dbReference type="InterPro" id="IPR048254">
    <property type="entry name" value="CDP_ALCOHOL_P_TRANSF_CS"/>
</dbReference>
<dbReference type="InParanoid" id="A0A423PU16"/>
<dbReference type="Gene3D" id="1.20.120.1760">
    <property type="match status" value="1"/>
</dbReference>
<keyword evidence="14" id="KW-1185">Reference proteome</keyword>
<dbReference type="EMBL" id="AYKG01000017">
    <property type="protein sequence ID" value="ROO29110.1"/>
    <property type="molecule type" value="Genomic_DNA"/>
</dbReference>
<accession>A0A423PU16</accession>
<evidence type="ECO:0000256" key="11">
    <source>
        <dbReference type="RuleBase" id="RU003750"/>
    </source>
</evidence>
<evidence type="ECO:0000256" key="8">
    <source>
        <dbReference type="ARBA" id="ARBA00023136"/>
    </source>
</evidence>
<sequence>MLSGFAFFHFLKANSMRQSSDTPERPRRKRGIYLLPNLFTTGTIFAGFFSIIAATQGRFAVAGIAIFAAMLTDMLDGRVARLTNAESDFGIQYDSLADLVSFGLASGLLAYLYSLHTLADLSDTLGKLGWLAAFFYTAAAALRLARFNITRGGTVEKKIFLGLPSPAAAGVLVGFIWVGADFGIDGASLVIPVLALTVGAGALMVSNVRYNSFKDINLGGRVPFRYILLVVVAFVLIVIDPPRVLFGAFFAYALSGPIMALQRKRRRARRAKR</sequence>
<comment type="similarity">
    <text evidence="2 11">Belongs to the CDP-alcohol phosphatidyltransferase class-I family.</text>
</comment>
<feature type="transmembrane region" description="Helical" evidence="12">
    <location>
        <begin position="96"/>
        <end position="116"/>
    </location>
</feature>
<dbReference type="GO" id="GO:0008654">
    <property type="term" value="P:phospholipid biosynthetic process"/>
    <property type="evidence" value="ECO:0007669"/>
    <property type="project" value="UniProtKB-KW"/>
</dbReference>
<feature type="transmembrane region" description="Helical" evidence="12">
    <location>
        <begin position="159"/>
        <end position="180"/>
    </location>
</feature>
<keyword evidence="8 12" id="KW-0472">Membrane</keyword>
<keyword evidence="7" id="KW-0443">Lipid metabolism</keyword>
<dbReference type="PANTHER" id="PTHR14269">
    <property type="entry name" value="CDP-DIACYLGLYCEROL--GLYCEROL-3-PHOSPHATE 3-PHOSPHATIDYLTRANSFERASE-RELATED"/>
    <property type="match status" value="1"/>
</dbReference>
<keyword evidence="9" id="KW-0594">Phospholipid biosynthesis</keyword>
<protein>
    <submittedName>
        <fullName evidence="13">CDP-diacylglycerol--serine O-phosphatidyltransferase</fullName>
    </submittedName>
</protein>